<evidence type="ECO:0000313" key="3">
    <source>
        <dbReference type="Proteomes" id="UP000036987"/>
    </source>
</evidence>
<dbReference type="InterPro" id="IPR021099">
    <property type="entry name" value="PORR_domain"/>
</dbReference>
<dbReference type="GO" id="GO:0003723">
    <property type="term" value="F:RNA binding"/>
    <property type="evidence" value="ECO:0007669"/>
    <property type="project" value="InterPro"/>
</dbReference>
<dbReference type="PANTHER" id="PTHR31476:SF12">
    <property type="entry name" value="UBIQUITIN CARBOXYL-TERMINAL HYDROLASE FAMILY PROTEIN"/>
    <property type="match status" value="1"/>
</dbReference>
<protein>
    <submittedName>
        <fullName evidence="2">Ubiquitin carboxyl-terminal hydrolase-like protein</fullName>
    </submittedName>
</protein>
<gene>
    <name evidence="2" type="ORF">ZOSMA_132G00670</name>
</gene>
<dbReference type="Pfam" id="PF11955">
    <property type="entry name" value="PORR"/>
    <property type="match status" value="1"/>
</dbReference>
<evidence type="ECO:0000313" key="2">
    <source>
        <dbReference type="EMBL" id="KMZ74297.1"/>
    </source>
</evidence>
<accession>A0A0K9Q1A8</accession>
<dbReference type="EMBL" id="LFYR01000379">
    <property type="protein sequence ID" value="KMZ74297.1"/>
    <property type="molecule type" value="Genomic_DNA"/>
</dbReference>
<dbReference type="OMA" id="QKRWRKP"/>
<name>A0A0K9Q1A8_ZOSMR</name>
<dbReference type="GO" id="GO:0016787">
    <property type="term" value="F:hydrolase activity"/>
    <property type="evidence" value="ECO:0007669"/>
    <property type="project" value="UniProtKB-KW"/>
</dbReference>
<dbReference type="OrthoDB" id="1551582at2759"/>
<reference evidence="3" key="1">
    <citation type="journal article" date="2016" name="Nature">
        <title>The genome of the seagrass Zostera marina reveals angiosperm adaptation to the sea.</title>
        <authorList>
            <person name="Olsen J.L."/>
            <person name="Rouze P."/>
            <person name="Verhelst B."/>
            <person name="Lin Y.-C."/>
            <person name="Bayer T."/>
            <person name="Collen J."/>
            <person name="Dattolo E."/>
            <person name="De Paoli E."/>
            <person name="Dittami S."/>
            <person name="Maumus F."/>
            <person name="Michel G."/>
            <person name="Kersting A."/>
            <person name="Lauritano C."/>
            <person name="Lohaus R."/>
            <person name="Toepel M."/>
            <person name="Tonon T."/>
            <person name="Vanneste K."/>
            <person name="Amirebrahimi M."/>
            <person name="Brakel J."/>
            <person name="Bostroem C."/>
            <person name="Chovatia M."/>
            <person name="Grimwood J."/>
            <person name="Jenkins J.W."/>
            <person name="Jueterbock A."/>
            <person name="Mraz A."/>
            <person name="Stam W.T."/>
            <person name="Tice H."/>
            <person name="Bornberg-Bauer E."/>
            <person name="Green P.J."/>
            <person name="Pearson G.A."/>
            <person name="Procaccini G."/>
            <person name="Duarte C.M."/>
            <person name="Schmutz J."/>
            <person name="Reusch T.B.H."/>
            <person name="Van de Peer Y."/>
        </authorList>
    </citation>
    <scope>NUCLEOTIDE SEQUENCE [LARGE SCALE GENOMIC DNA]</scope>
    <source>
        <strain evidence="3">cv. Finnish</strain>
    </source>
</reference>
<evidence type="ECO:0000259" key="1">
    <source>
        <dbReference type="Pfam" id="PF11955"/>
    </source>
</evidence>
<proteinExistence type="predicted"/>
<feature type="domain" description="PORR" evidence="1">
    <location>
        <begin position="48"/>
        <end position="383"/>
    </location>
</feature>
<dbReference type="PANTHER" id="PTHR31476">
    <property type="entry name" value="PROTEIN WHAT'S THIS FACTOR 1 HOMOLOG, CHLOROPLASTIC"/>
    <property type="match status" value="1"/>
</dbReference>
<dbReference type="AlphaFoldDB" id="A0A0K9Q1A8"/>
<keyword evidence="3" id="KW-1185">Reference proteome</keyword>
<organism evidence="2 3">
    <name type="scientific">Zostera marina</name>
    <name type="common">Eelgrass</name>
    <dbReference type="NCBI Taxonomy" id="29655"/>
    <lineage>
        <taxon>Eukaryota</taxon>
        <taxon>Viridiplantae</taxon>
        <taxon>Streptophyta</taxon>
        <taxon>Embryophyta</taxon>
        <taxon>Tracheophyta</taxon>
        <taxon>Spermatophyta</taxon>
        <taxon>Magnoliopsida</taxon>
        <taxon>Liliopsida</taxon>
        <taxon>Zosteraceae</taxon>
        <taxon>Zostera</taxon>
    </lineage>
</organism>
<dbReference type="Proteomes" id="UP000036987">
    <property type="component" value="Unassembled WGS sequence"/>
</dbReference>
<sequence length="422" mass="49581">MFVHLVLASNRRWAHPTFLFGPWNSSVQRRWKKPVISARSRLENRTLDPKLDNLMTKYRKLRVVLKLHEIMSKRPAALHVSVEMLTRWKNIVGLNVRVGDYLRRSPHIFQVYPHPVRKYPCCRMTRKMRDLINDEERVRREQKSTAVAKLKKLLMMSISGSSLHVHSAWLVRRELGLPDNFRKSILSQHPQVFVMVSSEIVKLISRDNTLAVAQVEKWREKEYREKWLSEFETKHAFPIQFPTGFRMGKGFREKMRNWQRLQYLHPYDKPEIGKEVAIRAKTCGGPRRYEKRAVAIIHELLSMTVEKMMTVERLAHFRSDLSLKVNVRDVLLDHPGIFYISTKANVQTVFLREAFDKGYLVNGQQDPIYRARWRMLELVSLGRRITRCPMPLQQVGTSVDDKVSVPVSSNRDRIISMLLSCS</sequence>
<comment type="caution">
    <text evidence="2">The sequence shown here is derived from an EMBL/GenBank/DDBJ whole genome shotgun (WGS) entry which is preliminary data.</text>
</comment>
<keyword evidence="2" id="KW-0378">Hydrolase</keyword>
<dbReference type="InterPro" id="IPR045040">
    <property type="entry name" value="PORR_fam"/>
</dbReference>